<evidence type="ECO:0000259" key="5">
    <source>
        <dbReference type="PROSITE" id="PS50931"/>
    </source>
</evidence>
<dbReference type="Pfam" id="PF03466">
    <property type="entry name" value="LysR_substrate"/>
    <property type="match status" value="1"/>
</dbReference>
<dbReference type="SUPFAM" id="SSF46785">
    <property type="entry name" value="Winged helix' DNA-binding domain"/>
    <property type="match status" value="1"/>
</dbReference>
<dbReference type="EMBL" id="RQVS01000003">
    <property type="protein sequence ID" value="RRJ87945.1"/>
    <property type="molecule type" value="Genomic_DNA"/>
</dbReference>
<reference evidence="6 7" key="1">
    <citation type="submission" date="2018-11" db="EMBL/GenBank/DDBJ databases">
        <title>YIM 102482-1 draft genome.</title>
        <authorList>
            <person name="Li G."/>
            <person name="Jiang Y."/>
        </authorList>
    </citation>
    <scope>NUCLEOTIDE SEQUENCE [LARGE SCALE GENOMIC DNA]</scope>
    <source>
        <strain evidence="6 7">YIM 102482-1</strain>
    </source>
</reference>
<evidence type="ECO:0000313" key="7">
    <source>
        <dbReference type="Proteomes" id="UP000274391"/>
    </source>
</evidence>
<dbReference type="InterPro" id="IPR005119">
    <property type="entry name" value="LysR_subst-bd"/>
</dbReference>
<feature type="domain" description="HTH lysR-type" evidence="5">
    <location>
        <begin position="3"/>
        <end position="60"/>
    </location>
</feature>
<evidence type="ECO:0000256" key="1">
    <source>
        <dbReference type="ARBA" id="ARBA00009437"/>
    </source>
</evidence>
<dbReference type="Gene3D" id="1.10.10.10">
    <property type="entry name" value="Winged helix-like DNA-binding domain superfamily/Winged helix DNA-binding domain"/>
    <property type="match status" value="1"/>
</dbReference>
<evidence type="ECO:0000256" key="2">
    <source>
        <dbReference type="ARBA" id="ARBA00023015"/>
    </source>
</evidence>
<dbReference type="PANTHER" id="PTHR30346">
    <property type="entry name" value="TRANSCRIPTIONAL DUAL REGULATOR HCAR-RELATED"/>
    <property type="match status" value="1"/>
</dbReference>
<dbReference type="GO" id="GO:0032993">
    <property type="term" value="C:protein-DNA complex"/>
    <property type="evidence" value="ECO:0007669"/>
    <property type="project" value="TreeGrafter"/>
</dbReference>
<dbReference type="GO" id="GO:0003700">
    <property type="term" value="F:DNA-binding transcription factor activity"/>
    <property type="evidence" value="ECO:0007669"/>
    <property type="project" value="InterPro"/>
</dbReference>
<dbReference type="SUPFAM" id="SSF53850">
    <property type="entry name" value="Periplasmic binding protein-like II"/>
    <property type="match status" value="1"/>
</dbReference>
<keyword evidence="2" id="KW-0805">Transcription regulation</keyword>
<dbReference type="Pfam" id="PF00126">
    <property type="entry name" value="HTH_1"/>
    <property type="match status" value="1"/>
</dbReference>
<keyword evidence="3" id="KW-0238">DNA-binding</keyword>
<dbReference type="InterPro" id="IPR000847">
    <property type="entry name" value="LysR_HTH_N"/>
</dbReference>
<dbReference type="FunFam" id="1.10.10.10:FF:000001">
    <property type="entry name" value="LysR family transcriptional regulator"/>
    <property type="match status" value="1"/>
</dbReference>
<sequence>MKWTLDQLRTFLAVAEAGSMTAAAQALGYTTGAISQQMQALGQACGVPLFVRDGRAIELSDSGRTLLSHARRLLEAERLASIALSGPLSGQQLRVDLGVFGSAAVAAILPTTRRLAEQMPNVTLHAHEVDVERMPEAVAAREIDLALGVAYPAAPTALPQGVTTVPLRREPFRIVLTPSLEPLRKSENVVEVANATGWILPPGSSEFGRATRLACAAAGIEPNIAHLVTDTAVSIAMAESGLGVTLATPLMLRMYPREVVTATLPGESVRDVVAIVRRGSLERESVRGVLDVLTEVFAGR</sequence>
<dbReference type="PANTHER" id="PTHR30346:SF29">
    <property type="entry name" value="LYSR SUBSTRATE-BINDING"/>
    <property type="match status" value="1"/>
</dbReference>
<evidence type="ECO:0000256" key="3">
    <source>
        <dbReference type="ARBA" id="ARBA00023125"/>
    </source>
</evidence>
<dbReference type="OrthoDB" id="4131546at2"/>
<dbReference type="PROSITE" id="PS50931">
    <property type="entry name" value="HTH_LYSR"/>
    <property type="match status" value="1"/>
</dbReference>
<evidence type="ECO:0000256" key="4">
    <source>
        <dbReference type="ARBA" id="ARBA00023163"/>
    </source>
</evidence>
<dbReference type="InterPro" id="IPR036390">
    <property type="entry name" value="WH_DNA-bd_sf"/>
</dbReference>
<protein>
    <submittedName>
        <fullName evidence="6">LysR family transcriptional regulator</fullName>
    </submittedName>
</protein>
<gene>
    <name evidence="6" type="ORF">EG850_03595</name>
</gene>
<dbReference type="AlphaFoldDB" id="A0A3P3VYS9"/>
<comment type="similarity">
    <text evidence="1">Belongs to the LysR transcriptional regulatory family.</text>
</comment>
<keyword evidence="4" id="KW-0804">Transcription</keyword>
<proteinExistence type="inferred from homology"/>
<dbReference type="Proteomes" id="UP000274391">
    <property type="component" value="Unassembled WGS sequence"/>
</dbReference>
<dbReference type="RefSeq" id="WP_124970053.1">
    <property type="nucleotide sequence ID" value="NZ_RQVS01000003.1"/>
</dbReference>
<dbReference type="Gene3D" id="3.40.190.10">
    <property type="entry name" value="Periplasmic binding protein-like II"/>
    <property type="match status" value="2"/>
</dbReference>
<comment type="caution">
    <text evidence="6">The sequence shown here is derived from an EMBL/GenBank/DDBJ whole genome shotgun (WGS) entry which is preliminary data.</text>
</comment>
<accession>A0A3P3VYS9</accession>
<dbReference type="InterPro" id="IPR036388">
    <property type="entry name" value="WH-like_DNA-bd_sf"/>
</dbReference>
<dbReference type="GO" id="GO:0003677">
    <property type="term" value="F:DNA binding"/>
    <property type="evidence" value="ECO:0007669"/>
    <property type="project" value="UniProtKB-KW"/>
</dbReference>
<keyword evidence="7" id="KW-1185">Reference proteome</keyword>
<name>A0A3P3VYS9_9MICO</name>
<organism evidence="6 7">
    <name type="scientific">Gulosibacter macacae</name>
    <dbReference type="NCBI Taxonomy" id="2488791"/>
    <lineage>
        <taxon>Bacteria</taxon>
        <taxon>Bacillati</taxon>
        <taxon>Actinomycetota</taxon>
        <taxon>Actinomycetes</taxon>
        <taxon>Micrococcales</taxon>
        <taxon>Microbacteriaceae</taxon>
        <taxon>Gulosibacter</taxon>
    </lineage>
</organism>
<evidence type="ECO:0000313" key="6">
    <source>
        <dbReference type="EMBL" id="RRJ87945.1"/>
    </source>
</evidence>